<evidence type="ECO:0000256" key="3">
    <source>
        <dbReference type="SAM" id="SignalP"/>
    </source>
</evidence>
<dbReference type="KEGG" id="bbig:BBBOND_0205600"/>
<dbReference type="AlphaFoldDB" id="A0A061D5W0"/>
<dbReference type="RefSeq" id="XP_012767588.1">
    <property type="nucleotide sequence ID" value="XM_012912134.1"/>
</dbReference>
<feature type="chain" id="PRO_5001600631" evidence="3">
    <location>
        <begin position="19"/>
        <end position="735"/>
    </location>
</feature>
<dbReference type="Proteomes" id="UP000033188">
    <property type="component" value="Chromosome 2"/>
</dbReference>
<organism evidence="4 5">
    <name type="scientific">Babesia bigemina</name>
    <dbReference type="NCBI Taxonomy" id="5866"/>
    <lineage>
        <taxon>Eukaryota</taxon>
        <taxon>Sar</taxon>
        <taxon>Alveolata</taxon>
        <taxon>Apicomplexa</taxon>
        <taxon>Aconoidasida</taxon>
        <taxon>Piroplasmida</taxon>
        <taxon>Babesiidae</taxon>
        <taxon>Babesia</taxon>
    </lineage>
</organism>
<feature type="compositionally biased region" description="Low complexity" evidence="2">
    <location>
        <begin position="597"/>
        <end position="610"/>
    </location>
</feature>
<protein>
    <submittedName>
        <fullName evidence="4">Uncharacterized protein</fullName>
    </submittedName>
</protein>
<dbReference type="EMBL" id="LK391708">
    <property type="protein sequence ID" value="CDR95402.1"/>
    <property type="molecule type" value="Genomic_DNA"/>
</dbReference>
<feature type="compositionally biased region" description="Polar residues" evidence="2">
    <location>
        <begin position="623"/>
        <end position="632"/>
    </location>
</feature>
<dbReference type="GeneID" id="24563943"/>
<evidence type="ECO:0000256" key="1">
    <source>
        <dbReference type="SAM" id="Coils"/>
    </source>
</evidence>
<feature type="compositionally biased region" description="Polar residues" evidence="2">
    <location>
        <begin position="517"/>
        <end position="526"/>
    </location>
</feature>
<sequence length="735" mass="83158">MGVLRLVSALMLVWLSASLETPSAVVLALPPQNGHDSTDSESVLDYEEETQILEPLNARGTMSKSDRVPQQLSGIEEVTKMYTVNGDLRHTDNKVIAPNLLEHADRAMLYVTRVYNRMEKYNHMFAGKHEELDMTLDRYARMLTLMLEDKKKLKHLSFVRRYLSHVNHVKAGVSASEEARTNLMREAGTIYQRVQESFATIKLDFERYYSLPGVVINGAVSSLIGIGEAYKMLVKLNDQMFSATDAFRTSLNRMRASSIYMFAYLLCLDILYTEILPLRMLAVQDVIVTKGTAETLISYHTNIANKREAIKALLKNGALDDKAYDEIEDIYRKVSELYERSKAIHKRTIRLLDGIEKKGTRTLENGISRVVNAWETHYKRPVLMCTKLTEEHNELNKIANNIKEERNFVHTNKQSLYTMSTLCNELYSRARELAHLGKDGVRPVGHNGYERLYPSLQTYRPRTVVDNSEFTYAPPVQPPSMILPKISSSENLMPDILTQGMKKTDKPGFSHARNHVPPSNGSSNGEVSHAYQSLKRKRPLGSDQYEEPKKLRSDDPTRPGYYIRPSGIDDGSDISQPTYDYSAPYRGPHPPETSYESSQTPQSSTHSTATETDVNDADAYTASRGSSINEQGSPLGVSERTMHDVSTSTKHHVHLPHPMKRDGATYDNDIGFDLSSVLEKLREAENKVTAYRNVILSLRRKPPSVPGAHEARLISMELYKLHILHRSFVDDATEQ</sequence>
<keyword evidence="1" id="KW-0175">Coiled coil</keyword>
<proteinExistence type="predicted"/>
<keyword evidence="5" id="KW-1185">Reference proteome</keyword>
<feature type="signal peptide" evidence="3">
    <location>
        <begin position="1"/>
        <end position="18"/>
    </location>
</feature>
<name>A0A061D5W0_BABBI</name>
<dbReference type="OrthoDB" id="366374at2759"/>
<keyword evidence="3" id="KW-0732">Signal</keyword>
<evidence type="ECO:0000256" key="2">
    <source>
        <dbReference type="SAM" id="MobiDB-lite"/>
    </source>
</evidence>
<feature type="coiled-coil region" evidence="1">
    <location>
        <begin position="674"/>
        <end position="701"/>
    </location>
</feature>
<reference evidence="5" key="1">
    <citation type="submission" date="2014-06" db="EMBL/GenBank/DDBJ databases">
        <authorList>
            <person name="Aslett M."/>
            <person name="De Silva N."/>
        </authorList>
    </citation>
    <scope>NUCLEOTIDE SEQUENCE [LARGE SCALE GENOMIC DNA]</scope>
    <source>
        <strain evidence="5">Bond</strain>
    </source>
</reference>
<evidence type="ECO:0000313" key="5">
    <source>
        <dbReference type="Proteomes" id="UP000033188"/>
    </source>
</evidence>
<accession>A0A061D5W0</accession>
<gene>
    <name evidence="4" type="ORF">BBBOND_0205600</name>
</gene>
<evidence type="ECO:0000313" key="4">
    <source>
        <dbReference type="EMBL" id="CDR95402.1"/>
    </source>
</evidence>
<feature type="region of interest" description="Disordered" evidence="2">
    <location>
        <begin position="500"/>
        <end position="660"/>
    </location>
</feature>
<feature type="compositionally biased region" description="Basic and acidic residues" evidence="2">
    <location>
        <begin position="546"/>
        <end position="557"/>
    </location>
</feature>
<feature type="compositionally biased region" description="Basic residues" evidence="2">
    <location>
        <begin position="649"/>
        <end position="658"/>
    </location>
</feature>
<dbReference type="VEuPathDB" id="PiroplasmaDB:BBBOND_0205600"/>